<dbReference type="EMBL" id="JAABOA010006687">
    <property type="protein sequence ID" value="KAF9555915.1"/>
    <property type="molecule type" value="Genomic_DNA"/>
</dbReference>
<name>A0A9P6FJ47_9FUNG</name>
<proteinExistence type="predicted"/>
<dbReference type="AlphaFoldDB" id="A0A9P6FJ47"/>
<reference evidence="2" key="1">
    <citation type="journal article" date="2020" name="Fungal Divers.">
        <title>Resolving the Mortierellaceae phylogeny through synthesis of multi-gene phylogenetics and phylogenomics.</title>
        <authorList>
            <person name="Vandepol N."/>
            <person name="Liber J."/>
            <person name="Desiro A."/>
            <person name="Na H."/>
            <person name="Kennedy M."/>
            <person name="Barry K."/>
            <person name="Grigoriev I.V."/>
            <person name="Miller A.N."/>
            <person name="O'Donnell K."/>
            <person name="Stajich J.E."/>
            <person name="Bonito G."/>
        </authorList>
    </citation>
    <scope>NUCLEOTIDE SEQUENCE</scope>
    <source>
        <strain evidence="2">KOD1015</strain>
    </source>
</reference>
<evidence type="ECO:0000259" key="1">
    <source>
        <dbReference type="Pfam" id="PF11704"/>
    </source>
</evidence>
<accession>A0A9P6FJ47</accession>
<protein>
    <recommendedName>
        <fullName evidence="1">Folliculin/SMCR8 longin domain-containing protein</fullName>
    </recommendedName>
</protein>
<dbReference type="InterPro" id="IPR037520">
    <property type="entry name" value="Folliculin/SMCR8_longin"/>
</dbReference>
<organism evidence="2 3">
    <name type="scientific">Lunasporangiospora selenospora</name>
    <dbReference type="NCBI Taxonomy" id="979761"/>
    <lineage>
        <taxon>Eukaryota</taxon>
        <taxon>Fungi</taxon>
        <taxon>Fungi incertae sedis</taxon>
        <taxon>Mucoromycota</taxon>
        <taxon>Mortierellomycotina</taxon>
        <taxon>Mortierellomycetes</taxon>
        <taxon>Mortierellales</taxon>
        <taxon>Mortierellaceae</taxon>
        <taxon>Lunasporangiospora</taxon>
    </lineage>
</organism>
<gene>
    <name evidence="2" type="ORF">BGW38_009213</name>
</gene>
<dbReference type="Pfam" id="PF11704">
    <property type="entry name" value="Folliculin"/>
    <property type="match status" value="1"/>
</dbReference>
<evidence type="ECO:0000313" key="3">
    <source>
        <dbReference type="Proteomes" id="UP000780801"/>
    </source>
</evidence>
<comment type="caution">
    <text evidence="2">The sequence shown here is derived from an EMBL/GenBank/DDBJ whole genome shotgun (WGS) entry which is preliminary data.</text>
</comment>
<sequence>MFTVYDAQSRGHRIKYTVMTMMTDRVYLVANMDYLIRCTNEARSTLDRRTIKTRYLCAVACSLRVRLEQLQSTVVGATYPRPTNGKQMQPYKQG</sequence>
<keyword evidence="3" id="KW-1185">Reference proteome</keyword>
<dbReference type="GO" id="GO:0005096">
    <property type="term" value="F:GTPase activator activity"/>
    <property type="evidence" value="ECO:0007669"/>
    <property type="project" value="InterPro"/>
</dbReference>
<dbReference type="Proteomes" id="UP000780801">
    <property type="component" value="Unassembled WGS sequence"/>
</dbReference>
<feature type="domain" description="Folliculin/SMCR8 longin" evidence="1">
    <location>
        <begin position="1"/>
        <end position="50"/>
    </location>
</feature>
<dbReference type="OrthoDB" id="5599713at2759"/>
<evidence type="ECO:0000313" key="2">
    <source>
        <dbReference type="EMBL" id="KAF9555915.1"/>
    </source>
</evidence>